<keyword evidence="2" id="KW-1185">Reference proteome</keyword>
<name>A0A4S4KCI4_9APHY</name>
<organism evidence="1 2">
    <name type="scientific">Hermanssonia centrifuga</name>
    <dbReference type="NCBI Taxonomy" id="98765"/>
    <lineage>
        <taxon>Eukaryota</taxon>
        <taxon>Fungi</taxon>
        <taxon>Dikarya</taxon>
        <taxon>Basidiomycota</taxon>
        <taxon>Agaricomycotina</taxon>
        <taxon>Agaricomycetes</taxon>
        <taxon>Polyporales</taxon>
        <taxon>Meruliaceae</taxon>
        <taxon>Hermanssonia</taxon>
    </lineage>
</organism>
<accession>A0A4S4KCI4</accession>
<gene>
    <name evidence="1" type="ORF">EW026_g5946</name>
</gene>
<dbReference type="Proteomes" id="UP000309038">
    <property type="component" value="Unassembled WGS sequence"/>
</dbReference>
<protein>
    <submittedName>
        <fullName evidence="1">Uncharacterized protein</fullName>
    </submittedName>
</protein>
<reference evidence="1 2" key="1">
    <citation type="submission" date="2019-02" db="EMBL/GenBank/DDBJ databases">
        <title>Genome sequencing of the rare red list fungi Phlebia centrifuga.</title>
        <authorList>
            <person name="Buettner E."/>
            <person name="Kellner H."/>
        </authorList>
    </citation>
    <scope>NUCLEOTIDE SEQUENCE [LARGE SCALE GENOMIC DNA]</scope>
    <source>
        <strain evidence="1 2">DSM 108282</strain>
    </source>
</reference>
<evidence type="ECO:0000313" key="2">
    <source>
        <dbReference type="Proteomes" id="UP000309038"/>
    </source>
</evidence>
<dbReference type="AlphaFoldDB" id="A0A4S4KCI4"/>
<proteinExistence type="predicted"/>
<evidence type="ECO:0000313" key="1">
    <source>
        <dbReference type="EMBL" id="THG95764.1"/>
    </source>
</evidence>
<comment type="caution">
    <text evidence="1">The sequence shown here is derived from an EMBL/GenBank/DDBJ whole genome shotgun (WGS) entry which is preliminary data.</text>
</comment>
<sequence length="133" mass="14299">MRNSTLLQKVYTILSGDPSRESIVLEGESEQDDSGDDGSMCVRDGCLGTDLDGVARQKQALFHDTISNTKSEMFDGPADVIMAKAAEAMGKALEGSLSKLAETVEVSVVVLWEGVKDDPAQEAVPSYNSETRR</sequence>
<dbReference type="EMBL" id="SGPJ01000290">
    <property type="protein sequence ID" value="THG95764.1"/>
    <property type="molecule type" value="Genomic_DNA"/>
</dbReference>